<dbReference type="EMBL" id="BNCP01000022">
    <property type="protein sequence ID" value="GIL81704.1"/>
    <property type="molecule type" value="Genomic_DNA"/>
</dbReference>
<evidence type="ECO:0000256" key="9">
    <source>
        <dbReference type="SAM" id="MobiDB-lite"/>
    </source>
</evidence>
<dbReference type="GO" id="GO:0016020">
    <property type="term" value="C:membrane"/>
    <property type="evidence" value="ECO:0007669"/>
    <property type="project" value="UniProtKB-SubCell"/>
</dbReference>
<dbReference type="SMART" id="SM00397">
    <property type="entry name" value="t_SNARE"/>
    <property type="match status" value="1"/>
</dbReference>
<name>A0A8J4FY53_9CHLO</name>
<evidence type="ECO:0000256" key="1">
    <source>
        <dbReference type="ARBA" id="ARBA00004167"/>
    </source>
</evidence>
<evidence type="ECO:0000313" key="14">
    <source>
        <dbReference type="Proteomes" id="UP000722791"/>
    </source>
</evidence>
<feature type="coiled-coil region" evidence="8">
    <location>
        <begin position="54"/>
        <end position="123"/>
    </location>
</feature>
<proteinExistence type="inferred from homology"/>
<keyword evidence="15" id="KW-1185">Reference proteome</keyword>
<evidence type="ECO:0000256" key="10">
    <source>
        <dbReference type="SAM" id="Phobius"/>
    </source>
</evidence>
<dbReference type="InterPro" id="IPR006012">
    <property type="entry name" value="Syntaxin/epimorphin_CS"/>
</dbReference>
<dbReference type="CDD" id="cd15841">
    <property type="entry name" value="SNARE_Qc"/>
    <property type="match status" value="1"/>
</dbReference>
<evidence type="ECO:0000313" key="12">
    <source>
        <dbReference type="EMBL" id="GIL81704.1"/>
    </source>
</evidence>
<accession>A0A8J4FY53</accession>
<dbReference type="PANTHER" id="PTHR12791">
    <property type="entry name" value="GOLGI SNARE BET1-RELATED"/>
    <property type="match status" value="1"/>
</dbReference>
<dbReference type="PROSITE" id="PS50192">
    <property type="entry name" value="T_SNARE"/>
    <property type="match status" value="1"/>
</dbReference>
<reference evidence="13" key="1">
    <citation type="journal article" date="2021" name="Proc. Natl. Acad. Sci. U.S.A.">
        <title>Three genomes in the algal genus Volvox reveal the fate of a haploid sex-determining region after a transition to homothallism.</title>
        <authorList>
            <person name="Yamamoto K."/>
            <person name="Hamaji T."/>
            <person name="Kawai-Toyooka H."/>
            <person name="Matsuzaki R."/>
            <person name="Takahashi F."/>
            <person name="Nishimura Y."/>
            <person name="Kawachi M."/>
            <person name="Noguchi H."/>
            <person name="Minakuchi Y."/>
            <person name="Umen J.G."/>
            <person name="Toyoda A."/>
            <person name="Nozaki H."/>
        </authorList>
    </citation>
    <scope>NUCLEOTIDE SEQUENCE</scope>
    <source>
        <strain evidence="13">NIES-3785</strain>
        <strain evidence="12">NIES-3786</strain>
    </source>
</reference>
<feature type="region of interest" description="Disordered" evidence="9">
    <location>
        <begin position="1"/>
        <end position="35"/>
    </location>
</feature>
<dbReference type="OrthoDB" id="546861at2759"/>
<dbReference type="Proteomes" id="UP000747110">
    <property type="component" value="Unassembled WGS sequence"/>
</dbReference>
<gene>
    <name evidence="12" type="ORF">Vretifemale_10722</name>
    <name evidence="13" type="ORF">Vretimale_1343</name>
</gene>
<feature type="domain" description="T-SNARE coiled-coil homology" evidence="11">
    <location>
        <begin position="58"/>
        <end position="120"/>
    </location>
</feature>
<dbReference type="Gene3D" id="1.20.5.110">
    <property type="match status" value="1"/>
</dbReference>
<feature type="transmembrane region" description="Helical" evidence="10">
    <location>
        <begin position="130"/>
        <end position="148"/>
    </location>
</feature>
<evidence type="ECO:0000259" key="11">
    <source>
        <dbReference type="PROSITE" id="PS50192"/>
    </source>
</evidence>
<protein>
    <recommendedName>
        <fullName evidence="11">t-SNARE coiled-coil homology domain-containing protein</fullName>
    </recommendedName>
</protein>
<dbReference type="SUPFAM" id="SSF58038">
    <property type="entry name" value="SNARE fusion complex"/>
    <property type="match status" value="1"/>
</dbReference>
<dbReference type="InterPro" id="IPR000727">
    <property type="entry name" value="T_SNARE_dom"/>
</dbReference>
<keyword evidence="6 10" id="KW-1133">Transmembrane helix</keyword>
<comment type="caution">
    <text evidence="13">The sequence shown here is derived from an EMBL/GenBank/DDBJ whole genome shotgun (WGS) entry which is preliminary data.</text>
</comment>
<dbReference type="GO" id="GO:0006886">
    <property type="term" value="P:intracellular protein transport"/>
    <property type="evidence" value="ECO:0007669"/>
    <property type="project" value="InterPro"/>
</dbReference>
<evidence type="ECO:0000313" key="15">
    <source>
        <dbReference type="Proteomes" id="UP000747110"/>
    </source>
</evidence>
<keyword evidence="8" id="KW-0175">Coiled coil</keyword>
<dbReference type="Proteomes" id="UP000722791">
    <property type="component" value="Unassembled WGS sequence"/>
</dbReference>
<keyword evidence="4 10" id="KW-0812">Transmembrane</keyword>
<comment type="subcellular location">
    <subcellularLocation>
        <location evidence="1">Membrane</location>
        <topology evidence="1">Single-pass membrane protein</topology>
    </subcellularLocation>
</comment>
<keyword evidence="3" id="KW-0813">Transport</keyword>
<evidence type="ECO:0000256" key="5">
    <source>
        <dbReference type="ARBA" id="ARBA00022927"/>
    </source>
</evidence>
<keyword evidence="7 10" id="KW-0472">Membrane</keyword>
<dbReference type="EMBL" id="BNCQ01000002">
    <property type="protein sequence ID" value="GIL95265.1"/>
    <property type="molecule type" value="Genomic_DNA"/>
</dbReference>
<evidence type="ECO:0000256" key="8">
    <source>
        <dbReference type="SAM" id="Coils"/>
    </source>
</evidence>
<keyword evidence="5" id="KW-0653">Protein transport</keyword>
<dbReference type="GO" id="GO:0005484">
    <property type="term" value="F:SNAP receptor activity"/>
    <property type="evidence" value="ECO:0007669"/>
    <property type="project" value="InterPro"/>
</dbReference>
<evidence type="ECO:0000256" key="3">
    <source>
        <dbReference type="ARBA" id="ARBA00022448"/>
    </source>
</evidence>
<dbReference type="Pfam" id="PF05739">
    <property type="entry name" value="SNARE"/>
    <property type="match status" value="1"/>
</dbReference>
<dbReference type="AlphaFoldDB" id="A0A8J4FY53"/>
<evidence type="ECO:0000256" key="2">
    <source>
        <dbReference type="ARBA" id="ARBA00009063"/>
    </source>
</evidence>
<evidence type="ECO:0000256" key="7">
    <source>
        <dbReference type="ARBA" id="ARBA00023136"/>
    </source>
</evidence>
<dbReference type="PROSITE" id="PS00914">
    <property type="entry name" value="SYNTAXIN"/>
    <property type="match status" value="1"/>
</dbReference>
<evidence type="ECO:0000256" key="4">
    <source>
        <dbReference type="ARBA" id="ARBA00022692"/>
    </source>
</evidence>
<comment type="similarity">
    <text evidence="2">Belongs to the syntaxin family.</text>
</comment>
<evidence type="ECO:0000256" key="6">
    <source>
        <dbReference type="ARBA" id="ARBA00022989"/>
    </source>
</evidence>
<sequence>MLSGSTSDPHRSNTRRQVEGMKETLRTATAPPPNVSAAESKAVAANDKFLSGQYETQQLMLKRQDQDLEDIEQAVIRIGRQGREIGNELVAQDILLNELEQDVDTTQSRLKAAQKKMQELIRKSGSNTQLVLIVVLIVILVILAVFAFM</sequence>
<evidence type="ECO:0000313" key="13">
    <source>
        <dbReference type="EMBL" id="GIL95265.1"/>
    </source>
</evidence>
<feature type="compositionally biased region" description="Basic and acidic residues" evidence="9">
    <location>
        <begin position="8"/>
        <end position="25"/>
    </location>
</feature>
<organism evidence="13 14">
    <name type="scientific">Volvox reticuliferus</name>
    <dbReference type="NCBI Taxonomy" id="1737510"/>
    <lineage>
        <taxon>Eukaryota</taxon>
        <taxon>Viridiplantae</taxon>
        <taxon>Chlorophyta</taxon>
        <taxon>core chlorophytes</taxon>
        <taxon>Chlorophyceae</taxon>
        <taxon>CS clade</taxon>
        <taxon>Chlamydomonadales</taxon>
        <taxon>Volvocaceae</taxon>
        <taxon>Volvox</taxon>
    </lineage>
</organism>